<sequence>MKLEKIIEDEAKGETFKEREHLSPDRAKVLETLDRLDGKACSSTLFLLDDDNYMSVGGGNDHRYVVFIAVNVDEKLYTLTTPDASSDETVDVVVGGQSGSYPKNQVVDKESARKALLYFCEHGTADPGLAWEIEE</sequence>
<reference evidence="1 2" key="1">
    <citation type="submission" date="2014-10" db="EMBL/GenBank/DDBJ databases">
        <title>Draft genome sequence of Pseudomonas chlororaphis EA105.</title>
        <authorList>
            <person name="McCully L.M."/>
            <person name="Bitzer A.S."/>
            <person name="Spence C."/>
            <person name="Bais H."/>
            <person name="Silby M.W."/>
        </authorList>
    </citation>
    <scope>NUCLEOTIDE SEQUENCE [LARGE SCALE GENOMIC DNA]</scope>
    <source>
        <strain evidence="1 2">EA105</strain>
    </source>
</reference>
<dbReference type="GO" id="GO:0016301">
    <property type="term" value="F:kinase activity"/>
    <property type="evidence" value="ECO:0007669"/>
    <property type="project" value="UniProtKB-KW"/>
</dbReference>
<dbReference type="AlphaFoldDB" id="A0A0A6D213"/>
<dbReference type="Pfam" id="PF14430">
    <property type="entry name" value="Imm1"/>
    <property type="match status" value="1"/>
</dbReference>
<proteinExistence type="predicted"/>
<evidence type="ECO:0000313" key="1">
    <source>
        <dbReference type="EMBL" id="KHA69923.1"/>
    </source>
</evidence>
<name>A0A0A6D213_9PSED</name>
<protein>
    <submittedName>
        <fullName evidence="1">Histidine kinase</fullName>
    </submittedName>
</protein>
<dbReference type="OrthoDB" id="9005521at2"/>
<keyword evidence="1" id="KW-0808">Transferase</keyword>
<dbReference type="EMBL" id="JSFK01000056">
    <property type="protein sequence ID" value="KHA69923.1"/>
    <property type="molecule type" value="Genomic_DNA"/>
</dbReference>
<gene>
    <name evidence="1" type="ORF">NZ35_28375</name>
</gene>
<dbReference type="PATRIC" id="fig|587753.9.peg.5233"/>
<accession>A0A0A6D213</accession>
<evidence type="ECO:0000313" key="2">
    <source>
        <dbReference type="Proteomes" id="UP000030564"/>
    </source>
</evidence>
<comment type="caution">
    <text evidence="1">The sequence shown here is derived from an EMBL/GenBank/DDBJ whole genome shotgun (WGS) entry which is preliminary data.</text>
</comment>
<dbReference type="InterPro" id="IPR025680">
    <property type="entry name" value="DddI"/>
</dbReference>
<organism evidence="1 2">
    <name type="scientific">Pseudomonas chlororaphis</name>
    <dbReference type="NCBI Taxonomy" id="587753"/>
    <lineage>
        <taxon>Bacteria</taxon>
        <taxon>Pseudomonadati</taxon>
        <taxon>Pseudomonadota</taxon>
        <taxon>Gammaproteobacteria</taxon>
        <taxon>Pseudomonadales</taxon>
        <taxon>Pseudomonadaceae</taxon>
        <taxon>Pseudomonas</taxon>
    </lineage>
</organism>
<dbReference type="Proteomes" id="UP000030564">
    <property type="component" value="Unassembled WGS sequence"/>
</dbReference>
<keyword evidence="1" id="KW-0418">Kinase</keyword>